<dbReference type="PANTHER" id="PTHR42648:SF22">
    <property type="entry name" value="REVERSE TRANSCRIPTASE TY1_COPIA-TYPE DOMAIN-CONTAINING PROTEIN"/>
    <property type="match status" value="1"/>
</dbReference>
<dbReference type="InterPro" id="IPR025724">
    <property type="entry name" value="GAG-pre-integrase_dom"/>
</dbReference>
<dbReference type="InterPro" id="IPR012337">
    <property type="entry name" value="RNaseH-like_sf"/>
</dbReference>
<keyword evidence="4" id="KW-1185">Reference proteome</keyword>
<keyword evidence="1" id="KW-0378">Hydrolase</keyword>
<dbReference type="GO" id="GO:0015074">
    <property type="term" value="P:DNA integration"/>
    <property type="evidence" value="ECO:0007669"/>
    <property type="project" value="InterPro"/>
</dbReference>
<dbReference type="Pfam" id="PF25597">
    <property type="entry name" value="SH3_retrovirus"/>
    <property type="match status" value="1"/>
</dbReference>
<evidence type="ECO:0000313" key="3">
    <source>
        <dbReference type="EMBL" id="WVY93108.1"/>
    </source>
</evidence>
<gene>
    <name evidence="3" type="ORF">V8G54_032196</name>
</gene>
<sequence length="718" mass="82696">MSNKNSTPKSGSAVTPVIIQSESAFNVGIVLSETNYDIWSQIMEMHIAEREKLLYIRGKEKQPAEEDPGYEKWYAENQKVKRSLLLSMSPKIMKRYLRLATTHEIWSALSKAFFDGSDELQVFTLNQKAFTAKQNGRPLSEYYGELMEIFQELDHRDKVVMKDPEDVTAYKKSIGRLRVHIFLAGLDGEFEQIRGEILCKERVPELENSYALIRREAKRQTTLKGNHPKANSNIDKSKFKYTHCNQQGHTKNRCFELNGYPEWWDHSRDQRRKNPAAAVVEAKNIDEASKDSTTLMAIRGNGGEFYVPITNSTWIIDSGATDHMTFDSRQISTMKPSSKELISTANGDTASVIGKGSLTLTNNFTLDYVLVVPYLEYNLLSDIKTRQTIGYGVKQGRLYYLDLVSKDSRKLESALTVKSSTKQKEETKIWLWHRHLGHASFSYLKKLFPLLFAKIDISVFHCDVCEQAKSHHFYSKRISRCFVTFINDCTRMTWLWLMKSKGEVNLIFQKFYKMIETQYNAKVQVLRSDNGGEYQSLDLKRYLEVHGIIHQTTCPNTPQQNGVAERKNRHLLEVVRSLLLEAHMPLSYWGEALTMETYVINRIPSSSNEFQTPLQTLLNKVVALGSTDLPPRVFGCVAFVHIQKNPNKLTPRALRCVFLGYAIHQKGYRCYHPPTKRMLISMDVVFHEQIMYVSLESALQGENHKELQTLDYNCQEYV</sequence>
<protein>
    <recommendedName>
        <fullName evidence="2">Integrase catalytic domain-containing protein</fullName>
    </recommendedName>
</protein>
<name>A0AAQ3RF42_VIGMU</name>
<dbReference type="SUPFAM" id="SSF53098">
    <property type="entry name" value="Ribonuclease H-like"/>
    <property type="match status" value="1"/>
</dbReference>
<dbReference type="PANTHER" id="PTHR42648">
    <property type="entry name" value="TRANSPOSASE, PUTATIVE-RELATED"/>
    <property type="match status" value="1"/>
</dbReference>
<dbReference type="InterPro" id="IPR001584">
    <property type="entry name" value="Integrase_cat-core"/>
</dbReference>
<dbReference type="PROSITE" id="PS50994">
    <property type="entry name" value="INTEGRASE"/>
    <property type="match status" value="1"/>
</dbReference>
<dbReference type="InterPro" id="IPR057670">
    <property type="entry name" value="SH3_retrovirus"/>
</dbReference>
<reference evidence="3 4" key="1">
    <citation type="journal article" date="2023" name="Life. Sci Alliance">
        <title>Evolutionary insights into 3D genome organization and epigenetic landscape of Vigna mungo.</title>
        <authorList>
            <person name="Junaid A."/>
            <person name="Singh B."/>
            <person name="Bhatia S."/>
        </authorList>
    </citation>
    <scope>NUCLEOTIDE SEQUENCE [LARGE SCALE GENOMIC DNA]</scope>
    <source>
        <strain evidence="3">Urdbean</strain>
    </source>
</reference>
<dbReference type="Pfam" id="PF14223">
    <property type="entry name" value="Retrotran_gag_2"/>
    <property type="match status" value="1"/>
</dbReference>
<dbReference type="Pfam" id="PF00665">
    <property type="entry name" value="rve"/>
    <property type="match status" value="1"/>
</dbReference>
<dbReference type="Pfam" id="PF13976">
    <property type="entry name" value="gag_pre-integrs"/>
    <property type="match status" value="1"/>
</dbReference>
<dbReference type="InterPro" id="IPR036397">
    <property type="entry name" value="RNaseH_sf"/>
</dbReference>
<accession>A0AAQ3RF42</accession>
<dbReference type="InterPro" id="IPR054722">
    <property type="entry name" value="PolX-like_BBD"/>
</dbReference>
<keyword evidence="1" id="KW-0645">Protease</keyword>
<dbReference type="Gene3D" id="3.30.420.10">
    <property type="entry name" value="Ribonuclease H-like superfamily/Ribonuclease H"/>
    <property type="match status" value="1"/>
</dbReference>
<dbReference type="GO" id="GO:0003676">
    <property type="term" value="F:nucleic acid binding"/>
    <property type="evidence" value="ECO:0007669"/>
    <property type="project" value="InterPro"/>
</dbReference>
<dbReference type="InterPro" id="IPR039537">
    <property type="entry name" value="Retrotran_Ty1/copia-like"/>
</dbReference>
<organism evidence="3 4">
    <name type="scientific">Vigna mungo</name>
    <name type="common">Black gram</name>
    <name type="synonym">Phaseolus mungo</name>
    <dbReference type="NCBI Taxonomy" id="3915"/>
    <lineage>
        <taxon>Eukaryota</taxon>
        <taxon>Viridiplantae</taxon>
        <taxon>Streptophyta</taxon>
        <taxon>Embryophyta</taxon>
        <taxon>Tracheophyta</taxon>
        <taxon>Spermatophyta</taxon>
        <taxon>Magnoliopsida</taxon>
        <taxon>eudicotyledons</taxon>
        <taxon>Gunneridae</taxon>
        <taxon>Pentapetalae</taxon>
        <taxon>rosids</taxon>
        <taxon>fabids</taxon>
        <taxon>Fabales</taxon>
        <taxon>Fabaceae</taxon>
        <taxon>Papilionoideae</taxon>
        <taxon>50 kb inversion clade</taxon>
        <taxon>NPAAA clade</taxon>
        <taxon>indigoferoid/millettioid clade</taxon>
        <taxon>Phaseoleae</taxon>
        <taxon>Vigna</taxon>
    </lineage>
</organism>
<evidence type="ECO:0000256" key="1">
    <source>
        <dbReference type="ARBA" id="ARBA00022670"/>
    </source>
</evidence>
<dbReference type="GO" id="GO:0008233">
    <property type="term" value="F:peptidase activity"/>
    <property type="evidence" value="ECO:0007669"/>
    <property type="project" value="UniProtKB-KW"/>
</dbReference>
<dbReference type="GO" id="GO:0006508">
    <property type="term" value="P:proteolysis"/>
    <property type="evidence" value="ECO:0007669"/>
    <property type="project" value="UniProtKB-KW"/>
</dbReference>
<evidence type="ECO:0000259" key="2">
    <source>
        <dbReference type="PROSITE" id="PS50994"/>
    </source>
</evidence>
<dbReference type="Proteomes" id="UP001374535">
    <property type="component" value="Chromosome 10"/>
</dbReference>
<proteinExistence type="predicted"/>
<feature type="domain" description="Integrase catalytic" evidence="2">
    <location>
        <begin position="445"/>
        <end position="621"/>
    </location>
</feature>
<dbReference type="EMBL" id="CP144691">
    <property type="protein sequence ID" value="WVY93108.1"/>
    <property type="molecule type" value="Genomic_DNA"/>
</dbReference>
<dbReference type="Pfam" id="PF22936">
    <property type="entry name" value="Pol_BBD"/>
    <property type="match status" value="1"/>
</dbReference>
<evidence type="ECO:0000313" key="4">
    <source>
        <dbReference type="Proteomes" id="UP001374535"/>
    </source>
</evidence>
<dbReference type="AlphaFoldDB" id="A0AAQ3RF42"/>